<accession>A0A0D2UJU8</accession>
<evidence type="ECO:0000256" key="1">
    <source>
        <dbReference type="ARBA" id="ARBA00004123"/>
    </source>
</evidence>
<dbReference type="InterPro" id="IPR009072">
    <property type="entry name" value="Histone-fold"/>
</dbReference>
<name>A0A0D2UJU8_CAPO3</name>
<dbReference type="AlphaFoldDB" id="A0A0D2UJU8"/>
<evidence type="ECO:0000256" key="6">
    <source>
        <dbReference type="ARBA" id="ARBA00023328"/>
    </source>
</evidence>
<dbReference type="PANTHER" id="PTHR34832">
    <property type="entry name" value="CENTROMERE PROTEIN W"/>
    <property type="match status" value="1"/>
</dbReference>
<dbReference type="SUPFAM" id="SSF47113">
    <property type="entry name" value="Histone-fold"/>
    <property type="match status" value="1"/>
</dbReference>
<comment type="similarity">
    <text evidence="7">Belongs to the CENP-W/WIP1 family.</text>
</comment>
<evidence type="ECO:0000256" key="7">
    <source>
        <dbReference type="ARBA" id="ARBA00038432"/>
    </source>
</evidence>
<organism evidence="8 9">
    <name type="scientific">Capsaspora owczarzaki (strain ATCC 30864)</name>
    <dbReference type="NCBI Taxonomy" id="595528"/>
    <lineage>
        <taxon>Eukaryota</taxon>
        <taxon>Filasterea</taxon>
        <taxon>Capsaspora</taxon>
    </lineage>
</organism>
<dbReference type="GO" id="GO:0000278">
    <property type="term" value="P:mitotic cell cycle"/>
    <property type="evidence" value="ECO:0007669"/>
    <property type="project" value="InterPro"/>
</dbReference>
<evidence type="ECO:0000313" key="9">
    <source>
        <dbReference type="Proteomes" id="UP000008743"/>
    </source>
</evidence>
<keyword evidence="6" id="KW-0137">Centromere</keyword>
<dbReference type="InterPro" id="IPR028847">
    <property type="entry name" value="CENP-W"/>
</dbReference>
<dbReference type="GO" id="GO:0007059">
    <property type="term" value="P:chromosome segregation"/>
    <property type="evidence" value="ECO:0007669"/>
    <property type="project" value="TreeGrafter"/>
</dbReference>
<dbReference type="EMBL" id="KE346369">
    <property type="protein sequence ID" value="KJE95376.1"/>
    <property type="molecule type" value="Genomic_DNA"/>
</dbReference>
<proteinExistence type="inferred from homology"/>
<dbReference type="Proteomes" id="UP000008743">
    <property type="component" value="Unassembled WGS sequence"/>
</dbReference>
<keyword evidence="5" id="KW-0539">Nucleus</keyword>
<dbReference type="Gene3D" id="1.10.20.10">
    <property type="entry name" value="Histone, subunit A"/>
    <property type="match status" value="1"/>
</dbReference>
<evidence type="ECO:0000313" key="8">
    <source>
        <dbReference type="EMBL" id="KJE95376.1"/>
    </source>
</evidence>
<dbReference type="GO" id="GO:0051382">
    <property type="term" value="P:kinetochore assembly"/>
    <property type="evidence" value="ECO:0007669"/>
    <property type="project" value="InterPro"/>
</dbReference>
<keyword evidence="4" id="KW-0995">Kinetochore</keyword>
<evidence type="ECO:0000256" key="2">
    <source>
        <dbReference type="ARBA" id="ARBA00004629"/>
    </source>
</evidence>
<dbReference type="InterPro" id="IPR052484">
    <property type="entry name" value="CENP-W/WIP1"/>
</dbReference>
<dbReference type="CDD" id="cd13732">
    <property type="entry name" value="HFD_CENP-W"/>
    <property type="match status" value="1"/>
</dbReference>
<dbReference type="GO" id="GO:0046982">
    <property type="term" value="F:protein heterodimerization activity"/>
    <property type="evidence" value="ECO:0007669"/>
    <property type="project" value="InterPro"/>
</dbReference>
<evidence type="ECO:0000256" key="3">
    <source>
        <dbReference type="ARBA" id="ARBA00022454"/>
    </source>
</evidence>
<dbReference type="GO" id="GO:0005654">
    <property type="term" value="C:nucleoplasm"/>
    <property type="evidence" value="ECO:0007669"/>
    <property type="project" value="TreeGrafter"/>
</dbReference>
<dbReference type="PANTHER" id="PTHR34832:SF1">
    <property type="entry name" value="CENTROMERE PROTEIN W"/>
    <property type="match status" value="1"/>
</dbReference>
<dbReference type="GO" id="GO:0000776">
    <property type="term" value="C:kinetochore"/>
    <property type="evidence" value="ECO:0007669"/>
    <property type="project" value="UniProtKB-KW"/>
</dbReference>
<sequence>MKKRFSRNALRQLVRRHGHDDRMRISPNADILIYLDLILFIKRLAQEATLAALEENGRARTLAPQHVEQVLQSVLQQFKG</sequence>
<dbReference type="InParanoid" id="A0A0D2UJU8"/>
<keyword evidence="9" id="KW-1185">Reference proteome</keyword>
<reference evidence="9" key="1">
    <citation type="submission" date="2011-02" db="EMBL/GenBank/DDBJ databases">
        <title>The Genome Sequence of Capsaspora owczarzaki ATCC 30864.</title>
        <authorList>
            <person name="Russ C."/>
            <person name="Cuomo C."/>
            <person name="Burger G."/>
            <person name="Gray M.W."/>
            <person name="Holland P.W.H."/>
            <person name="King N."/>
            <person name="Lang F.B.F."/>
            <person name="Roger A.J."/>
            <person name="Ruiz-Trillo I."/>
            <person name="Young S.K."/>
            <person name="Zeng Q."/>
            <person name="Gargeya S."/>
            <person name="Alvarado L."/>
            <person name="Berlin A."/>
            <person name="Chapman S.B."/>
            <person name="Chen Z."/>
            <person name="Freedman E."/>
            <person name="Gellesch M."/>
            <person name="Goldberg J."/>
            <person name="Griggs A."/>
            <person name="Gujja S."/>
            <person name="Heilman E."/>
            <person name="Heiman D."/>
            <person name="Howarth C."/>
            <person name="Mehta T."/>
            <person name="Neiman D."/>
            <person name="Pearson M."/>
            <person name="Roberts A."/>
            <person name="Saif S."/>
            <person name="Shea T."/>
            <person name="Shenoy N."/>
            <person name="Sisk P."/>
            <person name="Stolte C."/>
            <person name="Sykes S."/>
            <person name="White J."/>
            <person name="Yandava C."/>
            <person name="Haas B."/>
            <person name="Nusbaum C."/>
            <person name="Birren B."/>
        </authorList>
    </citation>
    <scope>NUCLEOTIDE SEQUENCE</scope>
    <source>
        <strain evidence="9">ATCC 30864</strain>
    </source>
</reference>
<comment type="subcellular location">
    <subcellularLocation>
        <location evidence="2">Chromosome</location>
        <location evidence="2">Centromere</location>
        <location evidence="2">Kinetochore</location>
    </subcellularLocation>
    <subcellularLocation>
        <location evidence="1">Nucleus</location>
    </subcellularLocation>
</comment>
<keyword evidence="3" id="KW-0158">Chromosome</keyword>
<dbReference type="GO" id="GO:0003677">
    <property type="term" value="F:DNA binding"/>
    <property type="evidence" value="ECO:0007669"/>
    <property type="project" value="InterPro"/>
</dbReference>
<evidence type="ECO:0000256" key="5">
    <source>
        <dbReference type="ARBA" id="ARBA00023242"/>
    </source>
</evidence>
<protein>
    <recommendedName>
        <fullName evidence="10">Centromere protein X</fullName>
    </recommendedName>
</protein>
<dbReference type="Pfam" id="PF15510">
    <property type="entry name" value="CENP-W"/>
    <property type="match status" value="1"/>
</dbReference>
<gene>
    <name evidence="8" type="ORF">CAOG_009918</name>
</gene>
<evidence type="ECO:0008006" key="10">
    <source>
        <dbReference type="Google" id="ProtNLM"/>
    </source>
</evidence>
<evidence type="ECO:0000256" key="4">
    <source>
        <dbReference type="ARBA" id="ARBA00022838"/>
    </source>
</evidence>